<dbReference type="InterPro" id="IPR050905">
    <property type="entry name" value="Plant_NBS-LRR"/>
</dbReference>
<sequence length="412" mass="46199">MDNFLSQAVIAAIPSCIGPVLKNIAYPFNVSDNVKALDVATGKLAAAQADMMNRVHNDELRGFTQTNQVEVWLGRVERIRGEVAEIIKRHQERSRCLGKQFLNIWSNYSISKAATKKLTEVQELCEEGGKFAEVAIQLPPTVPELPVGSEVVVPQEETNLQEILRYINSDQYDIIGIWGMGGVGKTRLLHLVHNSYKGSSAFDVVAKVTASRECSVEKIQEELCEKCGFGRKTSVESQARIISDYLTNRNFLILLDDVWGHIDLEGVGIPLGLGLLDLDIFDARNIYYPGYDVIRKLLSACLLQEEGSGCVKVHDVIRDMALWIAHDEGKEKDKWVVLNGDESVLNHENIVWPRVERASLHFRLTSPLSLSLARSIRAQQLRRSHSHHLSLSLSLVHSHAPVLAEQLRRSRR</sequence>
<dbReference type="SUPFAM" id="SSF52540">
    <property type="entry name" value="P-loop containing nucleoside triphosphate hydrolases"/>
    <property type="match status" value="1"/>
</dbReference>
<dbReference type="AlphaFoldDB" id="A0AAD6EXQ9"/>
<dbReference type="Proteomes" id="UP001210211">
    <property type="component" value="Unassembled WGS sequence"/>
</dbReference>
<feature type="domain" description="NB-ARC" evidence="1">
    <location>
        <begin position="158"/>
        <end position="271"/>
    </location>
</feature>
<dbReference type="PANTHER" id="PTHR33463">
    <property type="entry name" value="NB-ARC DOMAIN-CONTAINING PROTEIN-RELATED"/>
    <property type="match status" value="1"/>
</dbReference>
<proteinExistence type="predicted"/>
<dbReference type="Gene3D" id="3.40.50.300">
    <property type="entry name" value="P-loop containing nucleotide triphosphate hydrolases"/>
    <property type="match status" value="1"/>
</dbReference>
<protein>
    <recommendedName>
        <fullName evidence="1">NB-ARC domain-containing protein</fullName>
    </recommendedName>
</protein>
<keyword evidence="3" id="KW-1185">Reference proteome</keyword>
<organism evidence="2 3">
    <name type="scientific">Rhynchospora tenuis</name>
    <dbReference type="NCBI Taxonomy" id="198213"/>
    <lineage>
        <taxon>Eukaryota</taxon>
        <taxon>Viridiplantae</taxon>
        <taxon>Streptophyta</taxon>
        <taxon>Embryophyta</taxon>
        <taxon>Tracheophyta</taxon>
        <taxon>Spermatophyta</taxon>
        <taxon>Magnoliopsida</taxon>
        <taxon>Liliopsida</taxon>
        <taxon>Poales</taxon>
        <taxon>Cyperaceae</taxon>
        <taxon>Cyperoideae</taxon>
        <taxon>Rhynchosporeae</taxon>
        <taxon>Rhynchospora</taxon>
    </lineage>
</organism>
<dbReference type="GO" id="GO:0043531">
    <property type="term" value="F:ADP binding"/>
    <property type="evidence" value="ECO:0007669"/>
    <property type="project" value="InterPro"/>
</dbReference>
<accession>A0AAD6EXQ9</accession>
<dbReference type="EMBL" id="JAMRDG010000001">
    <property type="protein sequence ID" value="KAJ3705027.1"/>
    <property type="molecule type" value="Genomic_DNA"/>
</dbReference>
<dbReference type="Pfam" id="PF00931">
    <property type="entry name" value="NB-ARC"/>
    <property type="match status" value="1"/>
</dbReference>
<gene>
    <name evidence="2" type="ORF">LUZ61_008732</name>
</gene>
<dbReference type="InterPro" id="IPR027417">
    <property type="entry name" value="P-loop_NTPase"/>
</dbReference>
<dbReference type="PRINTS" id="PR00364">
    <property type="entry name" value="DISEASERSIST"/>
</dbReference>
<reference evidence="2 3" key="1">
    <citation type="journal article" date="2022" name="Cell">
        <title>Repeat-based holocentromeres influence genome architecture and karyotype evolution.</title>
        <authorList>
            <person name="Hofstatter P.G."/>
            <person name="Thangavel G."/>
            <person name="Lux T."/>
            <person name="Neumann P."/>
            <person name="Vondrak T."/>
            <person name="Novak P."/>
            <person name="Zhang M."/>
            <person name="Costa L."/>
            <person name="Castellani M."/>
            <person name="Scott A."/>
            <person name="Toegelov H."/>
            <person name="Fuchs J."/>
            <person name="Mata-Sucre Y."/>
            <person name="Dias Y."/>
            <person name="Vanzela A.L.L."/>
            <person name="Huettel B."/>
            <person name="Almeida C.C.S."/>
            <person name="Simkova H."/>
            <person name="Souza G."/>
            <person name="Pedrosa-Harand A."/>
            <person name="Macas J."/>
            <person name="Mayer K.F.X."/>
            <person name="Houben A."/>
            <person name="Marques A."/>
        </authorList>
    </citation>
    <scope>NUCLEOTIDE SEQUENCE [LARGE SCALE GENOMIC DNA]</scope>
    <source>
        <strain evidence="2">RhyTen1mFocal</strain>
    </source>
</reference>
<dbReference type="InterPro" id="IPR002182">
    <property type="entry name" value="NB-ARC"/>
</dbReference>
<comment type="caution">
    <text evidence="2">The sequence shown here is derived from an EMBL/GenBank/DDBJ whole genome shotgun (WGS) entry which is preliminary data.</text>
</comment>
<evidence type="ECO:0000313" key="2">
    <source>
        <dbReference type="EMBL" id="KAJ3705027.1"/>
    </source>
</evidence>
<evidence type="ECO:0000313" key="3">
    <source>
        <dbReference type="Proteomes" id="UP001210211"/>
    </source>
</evidence>
<name>A0AAD6EXQ9_9POAL</name>
<evidence type="ECO:0000259" key="1">
    <source>
        <dbReference type="Pfam" id="PF00931"/>
    </source>
</evidence>